<organism evidence="4 5">
    <name type="scientific">Novosphingobium taihuense</name>
    <dbReference type="NCBI Taxonomy" id="260085"/>
    <lineage>
        <taxon>Bacteria</taxon>
        <taxon>Pseudomonadati</taxon>
        <taxon>Pseudomonadota</taxon>
        <taxon>Alphaproteobacteria</taxon>
        <taxon>Sphingomonadales</taxon>
        <taxon>Sphingomonadaceae</taxon>
        <taxon>Novosphingobium</taxon>
    </lineage>
</organism>
<dbReference type="RefSeq" id="WP_258537055.1">
    <property type="nucleotide sequence ID" value="NZ_JACHOA010000008.1"/>
</dbReference>
<evidence type="ECO:0000313" key="4">
    <source>
        <dbReference type="EMBL" id="MBB4615384.1"/>
    </source>
</evidence>
<keyword evidence="5" id="KW-1185">Reference proteome</keyword>
<reference evidence="4 5" key="1">
    <citation type="submission" date="2020-08" db="EMBL/GenBank/DDBJ databases">
        <title>Genomic Encyclopedia of Type Strains, Phase IV (KMG-IV): sequencing the most valuable type-strain genomes for metagenomic binning, comparative biology and taxonomic classification.</title>
        <authorList>
            <person name="Goeker M."/>
        </authorList>
    </citation>
    <scope>NUCLEOTIDE SEQUENCE [LARGE SCALE GENOMIC DNA]</scope>
    <source>
        <strain evidence="4 5">DSM 17507</strain>
    </source>
</reference>
<feature type="domain" description="Alpha/beta hydrolase fold-3" evidence="3">
    <location>
        <begin position="121"/>
        <end position="329"/>
    </location>
</feature>
<proteinExistence type="predicted"/>
<accession>A0A7W7AE78</accession>
<gene>
    <name evidence="4" type="ORF">GGR37_003680</name>
</gene>
<dbReference type="InterPro" id="IPR013094">
    <property type="entry name" value="AB_hydrolase_3"/>
</dbReference>
<dbReference type="InterPro" id="IPR029058">
    <property type="entry name" value="AB_hydrolase_fold"/>
</dbReference>
<protein>
    <submittedName>
        <fullName evidence="4">Acetyl esterase/lipase</fullName>
    </submittedName>
</protein>
<sequence>MSFTRRTFATAALVSAAMPSLLQARSGLAPAARAKASVDPMSLLDPELREGARLILSRPLPDPLDHAAIVAMRKAAPPAPAVLPAPAPPVQIRSIPGAPGHPPVKVAVIGSGRKAASRPAVLHIHGGGFIVGRMEDTIPASQRLSEELDCVVVEVDYRLAPEARFPGPLEDCHAALVWLHDNAAELGVDRTRIAVKGESAGGGLAAMVALAARDRRSVPLCCQILIYPMLDDRTGSTRRVPPFIGSIGWNEAGNAVGWSSLLGQPAGRPDIPAGSVPARAADLAGLPRTFIGVGSIDLFVNEDIAFAGRLVQAGVPTELLVTPGAFHGFDFVVPEAGASQAFTAAWKRTLSAAFANRPTV</sequence>
<feature type="chain" id="PRO_5031218268" evidence="2">
    <location>
        <begin position="25"/>
        <end position="360"/>
    </location>
</feature>
<dbReference type="InterPro" id="IPR006311">
    <property type="entry name" value="TAT_signal"/>
</dbReference>
<dbReference type="EMBL" id="JACHOA010000008">
    <property type="protein sequence ID" value="MBB4615384.1"/>
    <property type="molecule type" value="Genomic_DNA"/>
</dbReference>
<dbReference type="GO" id="GO:0016787">
    <property type="term" value="F:hydrolase activity"/>
    <property type="evidence" value="ECO:0007669"/>
    <property type="project" value="UniProtKB-KW"/>
</dbReference>
<evidence type="ECO:0000256" key="1">
    <source>
        <dbReference type="ARBA" id="ARBA00022801"/>
    </source>
</evidence>
<dbReference type="Pfam" id="PF07859">
    <property type="entry name" value="Abhydrolase_3"/>
    <property type="match status" value="1"/>
</dbReference>
<evidence type="ECO:0000259" key="3">
    <source>
        <dbReference type="Pfam" id="PF07859"/>
    </source>
</evidence>
<keyword evidence="1" id="KW-0378">Hydrolase</keyword>
<dbReference type="InterPro" id="IPR050300">
    <property type="entry name" value="GDXG_lipolytic_enzyme"/>
</dbReference>
<comment type="caution">
    <text evidence="4">The sequence shown here is derived from an EMBL/GenBank/DDBJ whole genome shotgun (WGS) entry which is preliminary data.</text>
</comment>
<dbReference type="PANTHER" id="PTHR48081">
    <property type="entry name" value="AB HYDROLASE SUPERFAMILY PROTEIN C4A8.06C"/>
    <property type="match status" value="1"/>
</dbReference>
<evidence type="ECO:0000256" key="2">
    <source>
        <dbReference type="SAM" id="SignalP"/>
    </source>
</evidence>
<feature type="signal peptide" evidence="2">
    <location>
        <begin position="1"/>
        <end position="24"/>
    </location>
</feature>
<name>A0A7W7AE78_9SPHN</name>
<dbReference type="Gene3D" id="3.40.50.1820">
    <property type="entry name" value="alpha/beta hydrolase"/>
    <property type="match status" value="1"/>
</dbReference>
<dbReference type="SUPFAM" id="SSF53474">
    <property type="entry name" value="alpha/beta-Hydrolases"/>
    <property type="match status" value="1"/>
</dbReference>
<dbReference type="PANTHER" id="PTHR48081:SF8">
    <property type="entry name" value="ALPHA_BETA HYDROLASE FOLD-3 DOMAIN-CONTAINING PROTEIN-RELATED"/>
    <property type="match status" value="1"/>
</dbReference>
<dbReference type="AlphaFoldDB" id="A0A7W7AE78"/>
<keyword evidence="2" id="KW-0732">Signal</keyword>
<evidence type="ECO:0000313" key="5">
    <source>
        <dbReference type="Proteomes" id="UP000538566"/>
    </source>
</evidence>
<dbReference type="PROSITE" id="PS51318">
    <property type="entry name" value="TAT"/>
    <property type="match status" value="1"/>
</dbReference>
<dbReference type="Proteomes" id="UP000538566">
    <property type="component" value="Unassembled WGS sequence"/>
</dbReference>